<evidence type="ECO:0000313" key="1">
    <source>
        <dbReference type="EMBL" id="KAJ8444309.1"/>
    </source>
</evidence>
<protein>
    <submittedName>
        <fullName evidence="1">Uncharacterized protein</fullName>
    </submittedName>
</protein>
<gene>
    <name evidence="1" type="ORF">Cgig2_019867</name>
</gene>
<organism evidence="1 2">
    <name type="scientific">Carnegiea gigantea</name>
    <dbReference type="NCBI Taxonomy" id="171969"/>
    <lineage>
        <taxon>Eukaryota</taxon>
        <taxon>Viridiplantae</taxon>
        <taxon>Streptophyta</taxon>
        <taxon>Embryophyta</taxon>
        <taxon>Tracheophyta</taxon>
        <taxon>Spermatophyta</taxon>
        <taxon>Magnoliopsida</taxon>
        <taxon>eudicotyledons</taxon>
        <taxon>Gunneridae</taxon>
        <taxon>Pentapetalae</taxon>
        <taxon>Caryophyllales</taxon>
        <taxon>Cactineae</taxon>
        <taxon>Cactaceae</taxon>
        <taxon>Cactoideae</taxon>
        <taxon>Echinocereeae</taxon>
        <taxon>Carnegiea</taxon>
    </lineage>
</organism>
<comment type="caution">
    <text evidence="1">The sequence shown here is derived from an EMBL/GenBank/DDBJ whole genome shotgun (WGS) entry which is preliminary data.</text>
</comment>
<accession>A0A9Q1KK40</accession>
<dbReference type="AlphaFoldDB" id="A0A9Q1KK40"/>
<sequence>MVIDSNDMIQTGPEIFKRKQEDVKLSKGQAGGLALLWGKLVTVDSLSCSLRHINVSITLEGDALTWCFLPITHKTDQWANLKVSDLIDRDSPSWHADLVRQIFLPCDVELILSIPLCDSWPDDKLIWHCHSQGLFTVRTAYHMLNSEAFTHVGSSSIRDDSLWCATWRCKILPCIKLFG</sequence>
<dbReference type="Proteomes" id="UP001153076">
    <property type="component" value="Unassembled WGS sequence"/>
</dbReference>
<reference evidence="1" key="1">
    <citation type="submission" date="2022-04" db="EMBL/GenBank/DDBJ databases">
        <title>Carnegiea gigantea Genome sequencing and assembly v2.</title>
        <authorList>
            <person name="Copetti D."/>
            <person name="Sanderson M.J."/>
            <person name="Burquez A."/>
            <person name="Wojciechowski M.F."/>
        </authorList>
    </citation>
    <scope>NUCLEOTIDE SEQUENCE</scope>
    <source>
        <strain evidence="1">SGP5-SGP5p</strain>
        <tissue evidence="1">Aerial part</tissue>
    </source>
</reference>
<dbReference type="OrthoDB" id="1938246at2759"/>
<evidence type="ECO:0000313" key="2">
    <source>
        <dbReference type="Proteomes" id="UP001153076"/>
    </source>
</evidence>
<proteinExistence type="predicted"/>
<name>A0A9Q1KK40_9CARY</name>
<dbReference type="EMBL" id="JAKOGI010000100">
    <property type="protein sequence ID" value="KAJ8444309.1"/>
    <property type="molecule type" value="Genomic_DNA"/>
</dbReference>
<keyword evidence="2" id="KW-1185">Reference proteome</keyword>